<dbReference type="NCBIfam" id="TIGR02095">
    <property type="entry name" value="glgA"/>
    <property type="match status" value="1"/>
</dbReference>
<dbReference type="NCBIfam" id="NF001899">
    <property type="entry name" value="PRK00654.1-2"/>
    <property type="match status" value="1"/>
</dbReference>
<evidence type="ECO:0000259" key="6">
    <source>
        <dbReference type="Pfam" id="PF00534"/>
    </source>
</evidence>
<name>A0A3B1C8M0_9ZZZZ</name>
<gene>
    <name evidence="8" type="ORF">MNBD_NITROSPINAE01-598</name>
</gene>
<keyword evidence="5 8" id="KW-0808">Transferase</keyword>
<reference evidence="8" key="1">
    <citation type="submission" date="2018-06" db="EMBL/GenBank/DDBJ databases">
        <authorList>
            <person name="Zhirakovskaya E."/>
        </authorList>
    </citation>
    <scope>NUCLEOTIDE SEQUENCE</scope>
</reference>
<evidence type="ECO:0000259" key="7">
    <source>
        <dbReference type="Pfam" id="PF08323"/>
    </source>
</evidence>
<dbReference type="GO" id="GO:0005978">
    <property type="term" value="P:glycogen biosynthetic process"/>
    <property type="evidence" value="ECO:0007669"/>
    <property type="project" value="TreeGrafter"/>
</dbReference>
<dbReference type="Gene3D" id="3.40.50.2000">
    <property type="entry name" value="Glycogen Phosphorylase B"/>
    <property type="match status" value="2"/>
</dbReference>
<dbReference type="GO" id="GO:0009011">
    <property type="term" value="F:alpha-1,4-glucan glucosyltransferase (ADP-glucose donor) activity"/>
    <property type="evidence" value="ECO:0007669"/>
    <property type="project" value="UniProtKB-EC"/>
</dbReference>
<evidence type="ECO:0000256" key="1">
    <source>
        <dbReference type="ARBA" id="ARBA00001478"/>
    </source>
</evidence>
<dbReference type="EMBL" id="UOGC01000114">
    <property type="protein sequence ID" value="VAX21013.1"/>
    <property type="molecule type" value="Genomic_DNA"/>
</dbReference>
<keyword evidence="4 8" id="KW-0328">Glycosyltransferase</keyword>
<protein>
    <recommendedName>
        <fullName evidence="3">starch synthase</fullName>
        <ecNumber evidence="3">2.4.1.21</ecNumber>
    </recommendedName>
</protein>
<comment type="similarity">
    <text evidence="2">Belongs to the glycosyltransferase 1 family. Bacterial/plant glycogen synthase subfamily.</text>
</comment>
<accession>A0A3B1C8M0</accession>
<dbReference type="GO" id="GO:0005829">
    <property type="term" value="C:cytosol"/>
    <property type="evidence" value="ECO:0007669"/>
    <property type="project" value="TreeGrafter"/>
</dbReference>
<feature type="domain" description="Glycosyl transferase family 1" evidence="6">
    <location>
        <begin position="297"/>
        <end position="446"/>
    </location>
</feature>
<dbReference type="SUPFAM" id="SSF53756">
    <property type="entry name" value="UDP-Glycosyltransferase/glycogen phosphorylase"/>
    <property type="match status" value="1"/>
</dbReference>
<dbReference type="HAMAP" id="MF_00484">
    <property type="entry name" value="Glycogen_synth"/>
    <property type="match status" value="1"/>
</dbReference>
<dbReference type="InterPro" id="IPR013534">
    <property type="entry name" value="Starch_synth_cat_dom"/>
</dbReference>
<evidence type="ECO:0000256" key="2">
    <source>
        <dbReference type="ARBA" id="ARBA00010281"/>
    </source>
</evidence>
<dbReference type="Pfam" id="PF08323">
    <property type="entry name" value="Glyco_transf_5"/>
    <property type="match status" value="1"/>
</dbReference>
<dbReference type="PANTHER" id="PTHR45825">
    <property type="entry name" value="GRANULE-BOUND STARCH SYNTHASE 1, CHLOROPLASTIC/AMYLOPLASTIC"/>
    <property type="match status" value="1"/>
</dbReference>
<proteinExistence type="inferred from homology"/>
<dbReference type="EC" id="2.4.1.21" evidence="3"/>
<dbReference type="GO" id="GO:0004373">
    <property type="term" value="F:alpha-1,4-glucan glucosyltransferase (UDP-glucose donor) activity"/>
    <property type="evidence" value="ECO:0007669"/>
    <property type="project" value="InterPro"/>
</dbReference>
<evidence type="ECO:0000256" key="4">
    <source>
        <dbReference type="ARBA" id="ARBA00022676"/>
    </source>
</evidence>
<evidence type="ECO:0000256" key="3">
    <source>
        <dbReference type="ARBA" id="ARBA00012588"/>
    </source>
</evidence>
<feature type="domain" description="Starch synthase catalytic" evidence="7">
    <location>
        <begin position="8"/>
        <end position="246"/>
    </location>
</feature>
<sequence length="489" mass="54047">MTKKKLTIVFVSAEAEPYSKTGGLGDVSGALSLALSESGHDVHLVTPLYKAIDRKAHAIPGKGVKIKIQVSSRQPMAEVVSIKKGRLSVHFIKQNDYYNRDGLYNTKDGDHKDNAERFIFFSRAVLEAIKALKIKPDVIHVNDWHTGLVPVYLRTLYKNDPQLAKTKTLLTVHNLGHQGIFSERDWHLTGLDWGLFSSGLLEFSGAINILKGGLLFADIITTVSDTYAKEIQTKELGCGLDSILRERADDLYGVVNGIDTNVWNPEKDKLIPKKFSVKNISGKKICKQALLKEMGLPDGNEPLLAVVSRLADQKGLDMLGEVIDDILDSGAKLVLLGSGDKKLEKMFTDLAQDKPGKVAVRIGFDEGLAHRIEAGADIFLMPSRYEPCGLNQMYSLVYGTVPLVSSTGGLNDTVESYNPATGKGNGFKFTEFTHTALKTTIQDAISLFINEPATWYKIVKRGMKENHSWAIPAAIYEKLYIKTSLNRRR</sequence>
<dbReference type="PANTHER" id="PTHR45825:SF11">
    <property type="entry name" value="ALPHA AMYLASE DOMAIN-CONTAINING PROTEIN"/>
    <property type="match status" value="1"/>
</dbReference>
<evidence type="ECO:0000313" key="8">
    <source>
        <dbReference type="EMBL" id="VAX21013.1"/>
    </source>
</evidence>
<comment type="catalytic activity">
    <reaction evidence="1">
        <text>[(1-&gt;4)-alpha-D-glucosyl](n) + ADP-alpha-D-glucose = [(1-&gt;4)-alpha-D-glucosyl](n+1) + ADP + H(+)</text>
        <dbReference type="Rhea" id="RHEA:18189"/>
        <dbReference type="Rhea" id="RHEA-COMP:9584"/>
        <dbReference type="Rhea" id="RHEA-COMP:9587"/>
        <dbReference type="ChEBI" id="CHEBI:15378"/>
        <dbReference type="ChEBI" id="CHEBI:15444"/>
        <dbReference type="ChEBI" id="CHEBI:57498"/>
        <dbReference type="ChEBI" id="CHEBI:456216"/>
        <dbReference type="EC" id="2.4.1.21"/>
    </reaction>
</comment>
<organism evidence="8">
    <name type="scientific">hydrothermal vent metagenome</name>
    <dbReference type="NCBI Taxonomy" id="652676"/>
    <lineage>
        <taxon>unclassified sequences</taxon>
        <taxon>metagenomes</taxon>
        <taxon>ecological metagenomes</taxon>
    </lineage>
</organism>
<dbReference type="InterPro" id="IPR001296">
    <property type="entry name" value="Glyco_trans_1"/>
</dbReference>
<dbReference type="Pfam" id="PF00534">
    <property type="entry name" value="Glycos_transf_1"/>
    <property type="match status" value="1"/>
</dbReference>
<dbReference type="CDD" id="cd03791">
    <property type="entry name" value="GT5_Glycogen_synthase_DULL1-like"/>
    <property type="match status" value="1"/>
</dbReference>
<dbReference type="AlphaFoldDB" id="A0A3B1C8M0"/>
<dbReference type="InterPro" id="IPR011835">
    <property type="entry name" value="GS/SS"/>
</dbReference>
<evidence type="ECO:0000256" key="5">
    <source>
        <dbReference type="ARBA" id="ARBA00022679"/>
    </source>
</evidence>